<comment type="similarity">
    <text evidence="1 5 6">Belongs to the bacterial ribosomal protein bL35 family.</text>
</comment>
<evidence type="ECO:0000256" key="4">
    <source>
        <dbReference type="ARBA" id="ARBA00071664"/>
    </source>
</evidence>
<evidence type="ECO:0000256" key="7">
    <source>
        <dbReference type="SAM" id="Phobius"/>
    </source>
</evidence>
<keyword evidence="7" id="KW-1133">Transmembrane helix</keyword>
<keyword evidence="7" id="KW-0812">Transmembrane</keyword>
<evidence type="ECO:0000256" key="5">
    <source>
        <dbReference type="HAMAP-Rule" id="MF_00514"/>
    </source>
</evidence>
<dbReference type="InterPro" id="IPR001706">
    <property type="entry name" value="Ribosomal_bL35"/>
</dbReference>
<dbReference type="PANTHER" id="PTHR33343:SF1">
    <property type="entry name" value="LARGE RIBOSOMAL SUBUNIT PROTEIN BL35M"/>
    <property type="match status" value="1"/>
</dbReference>
<dbReference type="STRING" id="1399147.P618_200735"/>
<dbReference type="GO" id="GO:0022625">
    <property type="term" value="C:cytosolic large ribosomal subunit"/>
    <property type="evidence" value="ECO:0007669"/>
    <property type="project" value="TreeGrafter"/>
</dbReference>
<evidence type="ECO:0000256" key="3">
    <source>
        <dbReference type="ARBA" id="ARBA00023274"/>
    </source>
</evidence>
<name>W6TE06_HOLOB</name>
<proteinExistence type="inferred from homology"/>
<keyword evidence="7" id="KW-0472">Membrane</keyword>
<dbReference type="NCBIfam" id="TIGR00001">
    <property type="entry name" value="rpmI_bact"/>
    <property type="match status" value="1"/>
</dbReference>
<gene>
    <name evidence="5" type="primary">rpmI</name>
    <name evidence="8" type="ORF">P618_200735</name>
</gene>
<dbReference type="SUPFAM" id="SSF143034">
    <property type="entry name" value="L35p-like"/>
    <property type="match status" value="1"/>
</dbReference>
<dbReference type="PANTHER" id="PTHR33343">
    <property type="entry name" value="54S RIBOSOMAL PROTEIN BL35M"/>
    <property type="match status" value="1"/>
</dbReference>
<dbReference type="AlphaFoldDB" id="W6TE06"/>
<dbReference type="InterPro" id="IPR037229">
    <property type="entry name" value="Ribosomal_bL35_sf"/>
</dbReference>
<reference evidence="8 9" key="1">
    <citation type="journal article" date="2014" name="FEMS Microbiol. Lett.">
        <title>Draft genome sequences of three Holospora species (Holospora obtusa, Holospora undulata, and Holospora elegans), endonuclear symbiotic bacteria of the ciliate Paramecium caudatum.</title>
        <authorList>
            <person name="Dohra H."/>
            <person name="Tanaka K."/>
            <person name="Suzuki T."/>
            <person name="Fujishima M."/>
            <person name="Suzuki H."/>
        </authorList>
    </citation>
    <scope>NUCLEOTIDE SEQUENCE [LARGE SCALE GENOMIC DNA]</scope>
    <source>
        <strain evidence="8 9">F1</strain>
    </source>
</reference>
<dbReference type="Pfam" id="PF01632">
    <property type="entry name" value="Ribosomal_L35p"/>
    <property type="match status" value="1"/>
</dbReference>
<evidence type="ECO:0000256" key="1">
    <source>
        <dbReference type="ARBA" id="ARBA00006598"/>
    </source>
</evidence>
<keyword evidence="2 5" id="KW-0689">Ribosomal protein</keyword>
<dbReference type="Gene3D" id="4.10.410.60">
    <property type="match status" value="1"/>
</dbReference>
<sequence length="118" mass="13686">MVLFFGIIFFHNVGVVLDFCLIFILNRYNVLKIDKISLYSKSMEIKGGNVLTKLKTHSGAKKRFRLTASGKVRRGYAMKRHNMRKRPTDMKRDARGMCIMDHCDAKVIKKNFLPYGLN</sequence>
<evidence type="ECO:0000313" key="8">
    <source>
        <dbReference type="EMBL" id="ETZ07106.1"/>
    </source>
</evidence>
<keyword evidence="9" id="KW-1185">Reference proteome</keyword>
<feature type="transmembrane region" description="Helical" evidence="7">
    <location>
        <begin position="6"/>
        <end position="25"/>
    </location>
</feature>
<evidence type="ECO:0000256" key="6">
    <source>
        <dbReference type="RuleBase" id="RU000568"/>
    </source>
</evidence>
<evidence type="ECO:0000313" key="9">
    <source>
        <dbReference type="Proteomes" id="UP000019112"/>
    </source>
</evidence>
<dbReference type="InterPro" id="IPR018265">
    <property type="entry name" value="Ribosomal_bL35_CS"/>
</dbReference>
<dbReference type="eggNOG" id="COG0291">
    <property type="taxonomic scope" value="Bacteria"/>
</dbReference>
<protein>
    <recommendedName>
        <fullName evidence="4 5">Large ribosomal subunit protein bL35</fullName>
    </recommendedName>
</protein>
<accession>W6TE06</accession>
<keyword evidence="3 5" id="KW-0687">Ribonucleoprotein</keyword>
<dbReference type="PROSITE" id="PS00936">
    <property type="entry name" value="RIBOSOMAL_L35"/>
    <property type="match status" value="1"/>
</dbReference>
<dbReference type="HAMAP" id="MF_00514">
    <property type="entry name" value="Ribosomal_bL35"/>
    <property type="match status" value="1"/>
</dbReference>
<dbReference type="Proteomes" id="UP000019112">
    <property type="component" value="Unassembled WGS sequence"/>
</dbReference>
<dbReference type="FunFam" id="4.10.410.60:FF:000001">
    <property type="entry name" value="50S ribosomal protein L35"/>
    <property type="match status" value="1"/>
</dbReference>
<dbReference type="PRINTS" id="PR00064">
    <property type="entry name" value="RIBOSOMALL35"/>
</dbReference>
<dbReference type="GO" id="GO:0006412">
    <property type="term" value="P:translation"/>
    <property type="evidence" value="ECO:0007669"/>
    <property type="project" value="UniProtKB-UniRule"/>
</dbReference>
<dbReference type="InterPro" id="IPR021137">
    <property type="entry name" value="Ribosomal_bL35-like"/>
</dbReference>
<dbReference type="EMBL" id="AWTR02000065">
    <property type="protein sequence ID" value="ETZ07106.1"/>
    <property type="molecule type" value="Genomic_DNA"/>
</dbReference>
<evidence type="ECO:0000256" key="2">
    <source>
        <dbReference type="ARBA" id="ARBA00022980"/>
    </source>
</evidence>
<organism evidence="8 9">
    <name type="scientific">Holospora obtusa F1</name>
    <dbReference type="NCBI Taxonomy" id="1399147"/>
    <lineage>
        <taxon>Bacteria</taxon>
        <taxon>Pseudomonadati</taxon>
        <taxon>Pseudomonadota</taxon>
        <taxon>Alphaproteobacteria</taxon>
        <taxon>Holosporales</taxon>
        <taxon>Holosporaceae</taxon>
        <taxon>Holospora</taxon>
    </lineage>
</organism>
<comment type="caution">
    <text evidence="8">The sequence shown here is derived from an EMBL/GenBank/DDBJ whole genome shotgun (WGS) entry which is preliminary data.</text>
</comment>
<dbReference type="GO" id="GO:0003735">
    <property type="term" value="F:structural constituent of ribosome"/>
    <property type="evidence" value="ECO:0007669"/>
    <property type="project" value="InterPro"/>
</dbReference>